<accession>A0A7H0YH33</accession>
<dbReference type="Gene3D" id="3.40.50.300">
    <property type="entry name" value="P-loop containing nucleotide triphosphate hydrolases"/>
    <property type="match status" value="1"/>
</dbReference>
<sequence length="260" mass="29745">MKDTGIIVSHGGKIIYVFGKAVSPYEDLWEDHSYIGINLDTGRVDDIRNNYPKLVRFEDLTDEQQLVLSQHIPIRHAFSTGIMTISALARSGKDMLADSVCRKTFADRRSLADPIREIASITLGEVEGKNRESLILIGQGLRREDPNIWIKVWLRREIEATKEHGTFCTVVPDVRQPNEFTFFKSLGALTVKIETDEKKRLDKIREVDGETALNEKLLNDETESHVEGFETDLTIFNDYDEHFIEDIDNSVVHALKERGW</sequence>
<dbReference type="InterPro" id="IPR027417">
    <property type="entry name" value="P-loop_NTPase"/>
</dbReference>
<proteinExistence type="predicted"/>
<evidence type="ECO:0000313" key="2">
    <source>
        <dbReference type="Proteomes" id="UP000516384"/>
    </source>
</evidence>
<geneLocation type="plasmid" evidence="1 2">
    <name>pPlas1</name>
</geneLocation>
<protein>
    <submittedName>
        <fullName evidence="1">Uncharacterized protein</fullName>
    </submittedName>
</protein>
<dbReference type="RefSeq" id="WP_190299698.1">
    <property type="nucleotide sequence ID" value="NZ_CP061173.1"/>
</dbReference>
<dbReference type="AlphaFoldDB" id="A0A7H0YH33"/>
<keyword evidence="1" id="KW-0614">Plasmid</keyword>
<dbReference type="Proteomes" id="UP000516384">
    <property type="component" value="Plasmid pPlas1"/>
</dbReference>
<reference evidence="1 2" key="1">
    <citation type="submission" date="2020-09" db="EMBL/GenBank/DDBJ databases">
        <title>Characterization of Paenibacillus peoriae strain ZF390 with broad-spectrum antimicrobial activity as a potential biocontrol agent.</title>
        <authorList>
            <person name="Li L."/>
            <person name="Zhao Y."/>
            <person name="Li B."/>
            <person name="Xie X."/>
        </authorList>
    </citation>
    <scope>NUCLEOTIDE SEQUENCE [LARGE SCALE GENOMIC DNA]</scope>
    <source>
        <strain evidence="1 2">ZF390</strain>
        <plasmid evidence="1 2">pPlas1</plasmid>
    </source>
</reference>
<evidence type="ECO:0000313" key="1">
    <source>
        <dbReference type="EMBL" id="QNR70391.1"/>
    </source>
</evidence>
<dbReference type="EMBL" id="CP061173">
    <property type="protein sequence ID" value="QNR70391.1"/>
    <property type="molecule type" value="Genomic_DNA"/>
</dbReference>
<name>A0A7H0YH33_9BACL</name>
<gene>
    <name evidence="1" type="ORF">IAQ67_28980</name>
</gene>
<organism evidence="1 2">
    <name type="scientific">Paenibacillus peoriae</name>
    <dbReference type="NCBI Taxonomy" id="59893"/>
    <lineage>
        <taxon>Bacteria</taxon>
        <taxon>Bacillati</taxon>
        <taxon>Bacillota</taxon>
        <taxon>Bacilli</taxon>
        <taxon>Bacillales</taxon>
        <taxon>Paenibacillaceae</taxon>
        <taxon>Paenibacillus</taxon>
    </lineage>
</organism>